<dbReference type="EMBL" id="BQNB010020027">
    <property type="protein sequence ID" value="GJT91540.1"/>
    <property type="molecule type" value="Genomic_DNA"/>
</dbReference>
<reference evidence="2" key="1">
    <citation type="journal article" date="2022" name="Int. J. Mol. Sci.">
        <title>Draft Genome of Tanacetum Coccineum: Genomic Comparison of Closely Related Tanacetum-Family Plants.</title>
        <authorList>
            <person name="Yamashiro T."/>
            <person name="Shiraishi A."/>
            <person name="Nakayama K."/>
            <person name="Satake H."/>
        </authorList>
    </citation>
    <scope>NUCLEOTIDE SEQUENCE</scope>
</reference>
<feature type="non-terminal residue" evidence="2">
    <location>
        <position position="1"/>
    </location>
</feature>
<comment type="caution">
    <text evidence="2">The sequence shown here is derived from an EMBL/GenBank/DDBJ whole genome shotgun (WGS) entry which is preliminary data.</text>
</comment>
<feature type="compositionally biased region" description="Basic residues" evidence="1">
    <location>
        <begin position="81"/>
        <end position="104"/>
    </location>
</feature>
<protein>
    <submittedName>
        <fullName evidence="2">Uncharacterized protein</fullName>
    </submittedName>
</protein>
<evidence type="ECO:0000256" key="1">
    <source>
        <dbReference type="SAM" id="MobiDB-lite"/>
    </source>
</evidence>
<dbReference type="Proteomes" id="UP001151760">
    <property type="component" value="Unassembled WGS sequence"/>
</dbReference>
<evidence type="ECO:0000313" key="3">
    <source>
        <dbReference type="Proteomes" id="UP001151760"/>
    </source>
</evidence>
<name>A0ABQ5HUM1_9ASTR</name>
<keyword evidence="3" id="KW-1185">Reference proteome</keyword>
<proteinExistence type="predicted"/>
<gene>
    <name evidence="2" type="ORF">Tco_1080385</name>
</gene>
<accession>A0ABQ5HUM1</accession>
<feature type="compositionally biased region" description="Basic and acidic residues" evidence="1">
    <location>
        <begin position="105"/>
        <end position="114"/>
    </location>
</feature>
<reference evidence="2" key="2">
    <citation type="submission" date="2022-01" db="EMBL/GenBank/DDBJ databases">
        <authorList>
            <person name="Yamashiro T."/>
            <person name="Shiraishi A."/>
            <person name="Satake H."/>
            <person name="Nakayama K."/>
        </authorList>
    </citation>
    <scope>NUCLEOTIDE SEQUENCE</scope>
</reference>
<feature type="region of interest" description="Disordered" evidence="1">
    <location>
        <begin position="80"/>
        <end position="114"/>
    </location>
</feature>
<sequence length="114" mass="12576">IQRISLIGFPAQSVGSSNTYVSDSPCLLVLITRTSQSKQYSKSESNSYYPVITSLIHIESCKSPTKSLFDVGLIGMDKSKITRKQSKTGKHGHGNQKSSKRSQRFKAEARKAKP</sequence>
<organism evidence="2 3">
    <name type="scientific">Tanacetum coccineum</name>
    <dbReference type="NCBI Taxonomy" id="301880"/>
    <lineage>
        <taxon>Eukaryota</taxon>
        <taxon>Viridiplantae</taxon>
        <taxon>Streptophyta</taxon>
        <taxon>Embryophyta</taxon>
        <taxon>Tracheophyta</taxon>
        <taxon>Spermatophyta</taxon>
        <taxon>Magnoliopsida</taxon>
        <taxon>eudicotyledons</taxon>
        <taxon>Gunneridae</taxon>
        <taxon>Pentapetalae</taxon>
        <taxon>asterids</taxon>
        <taxon>campanulids</taxon>
        <taxon>Asterales</taxon>
        <taxon>Asteraceae</taxon>
        <taxon>Asteroideae</taxon>
        <taxon>Anthemideae</taxon>
        <taxon>Anthemidinae</taxon>
        <taxon>Tanacetum</taxon>
    </lineage>
</organism>
<evidence type="ECO:0000313" key="2">
    <source>
        <dbReference type="EMBL" id="GJT91540.1"/>
    </source>
</evidence>